<dbReference type="AlphaFoldDB" id="C4JPT1"/>
<dbReference type="RefSeq" id="XP_002545057.1">
    <property type="nucleotide sequence ID" value="XM_002545011.1"/>
</dbReference>
<keyword evidence="2" id="KW-0472">Membrane</keyword>
<keyword evidence="5" id="KW-1185">Reference proteome</keyword>
<feature type="transmembrane region" description="Helical" evidence="2">
    <location>
        <begin position="214"/>
        <end position="237"/>
    </location>
</feature>
<name>C4JPT1_UNCRE</name>
<keyword evidence="2" id="KW-1133">Transmembrane helix</keyword>
<feature type="compositionally biased region" description="Basic and acidic residues" evidence="1">
    <location>
        <begin position="650"/>
        <end position="670"/>
    </location>
</feature>
<feature type="compositionally biased region" description="Polar residues" evidence="1">
    <location>
        <begin position="168"/>
        <end position="179"/>
    </location>
</feature>
<feature type="compositionally biased region" description="Polar residues" evidence="1">
    <location>
        <begin position="532"/>
        <end position="541"/>
    </location>
</feature>
<feature type="compositionally biased region" description="Polar residues" evidence="1">
    <location>
        <begin position="393"/>
        <end position="445"/>
    </location>
</feature>
<feature type="region of interest" description="Disordered" evidence="1">
    <location>
        <begin position="245"/>
        <end position="268"/>
    </location>
</feature>
<organism evidence="4 5">
    <name type="scientific">Uncinocarpus reesii (strain UAMH 1704)</name>
    <dbReference type="NCBI Taxonomy" id="336963"/>
    <lineage>
        <taxon>Eukaryota</taxon>
        <taxon>Fungi</taxon>
        <taxon>Dikarya</taxon>
        <taxon>Ascomycota</taxon>
        <taxon>Pezizomycotina</taxon>
        <taxon>Eurotiomycetes</taxon>
        <taxon>Eurotiomycetidae</taxon>
        <taxon>Onygenales</taxon>
        <taxon>Onygenaceae</taxon>
        <taxon>Uncinocarpus</taxon>
    </lineage>
</organism>
<feature type="region of interest" description="Disordered" evidence="1">
    <location>
        <begin position="138"/>
        <end position="197"/>
    </location>
</feature>
<sequence>MRLLFQKVIIHSSLAFSSAAVVSRAGLPLVQDVVPECSFPCLQKFISTNYPTSVCADTKGLGCLCTQRSLAGYTIGEAALQCVLTSCPSPQGKELQAYGLCESVHAAIPNTHSILAGTITVSQIVTPSHIPPMETSRMGAPLSSSMKSTAHDTTDTNFTSTTSATLSREPTQTVHTSRQGDVVVGSSMPSEPYPSLPLETRNAASSDSLSPNQIIGISVGSGAACLFGLGLLLIFFLRRRKRQKSERQKSEPFEIGGTMAEPSPRPYYFDMPRIPSTPIGAYNRSTFEPLTSIPGLRLHRASSKRSRTPSDQLDLDDIELESPSSMRTVSRLLPDKPDFDLYGRLHPITEKLASARPLSAVTIFEEDPDYRKSGSDDRRSCVRMTYDSTSRADMNNQSFISPVTGNVQGSGHSYLSPELTTHQNPVRSNPSSGRSSVLMNGTAPAQTGKEHFNARESCINAGSSSSVYSSPRPQSGDHTEPRNSDHWPHTSGIRDSRASSITSFETVASDDDRTNPPKRTTKQLSPVKENASRSPTPSSYLQVPPPINYSRSLRGRNQWHSRSGSDRVKYTYRTPAPGHPGNITFEQNPYHYLKKPVPAATSNGTMEPNGGSAGRFPPSAGSRAYHSPPLQEPSQGLSDMDGDHKGRRGSLWERKLDTSEREIKLSLRTT</sequence>
<keyword evidence="3" id="KW-0732">Signal</keyword>
<feature type="compositionally biased region" description="Basic and acidic residues" evidence="1">
    <location>
        <begin position="475"/>
        <end position="497"/>
    </location>
</feature>
<dbReference type="HOGENOM" id="CLU_413871_0_0_1"/>
<reference evidence="5" key="1">
    <citation type="journal article" date="2009" name="Genome Res.">
        <title>Comparative genomic analyses of the human fungal pathogens Coccidioides and their relatives.</title>
        <authorList>
            <person name="Sharpton T.J."/>
            <person name="Stajich J.E."/>
            <person name="Rounsley S.D."/>
            <person name="Gardner M.J."/>
            <person name="Wortman J.R."/>
            <person name="Jordar V.S."/>
            <person name="Maiti R."/>
            <person name="Kodira C.D."/>
            <person name="Neafsey D.E."/>
            <person name="Zeng Q."/>
            <person name="Hung C.-Y."/>
            <person name="McMahan C."/>
            <person name="Muszewska A."/>
            <person name="Grynberg M."/>
            <person name="Mandel M.A."/>
            <person name="Kellner E.M."/>
            <person name="Barker B.M."/>
            <person name="Galgiani J.N."/>
            <person name="Orbach M.J."/>
            <person name="Kirkland T.N."/>
            <person name="Cole G.T."/>
            <person name="Henn M.R."/>
            <person name="Birren B.W."/>
            <person name="Taylor J.W."/>
        </authorList>
    </citation>
    <scope>NUCLEOTIDE SEQUENCE [LARGE SCALE GENOMIC DNA]</scope>
    <source>
        <strain evidence="5">UAMH 1704</strain>
    </source>
</reference>
<dbReference type="OrthoDB" id="3946741at2759"/>
<keyword evidence="2" id="KW-0812">Transmembrane</keyword>
<dbReference type="OMA" id="FPKFHQP"/>
<evidence type="ECO:0000313" key="5">
    <source>
        <dbReference type="Proteomes" id="UP000002058"/>
    </source>
</evidence>
<accession>C4JPT1</accession>
<feature type="region of interest" description="Disordered" evidence="1">
    <location>
        <begin position="599"/>
        <end position="670"/>
    </location>
</feature>
<feature type="compositionally biased region" description="Basic residues" evidence="1">
    <location>
        <begin position="298"/>
        <end position="307"/>
    </location>
</feature>
<evidence type="ECO:0000256" key="3">
    <source>
        <dbReference type="SAM" id="SignalP"/>
    </source>
</evidence>
<protein>
    <recommendedName>
        <fullName evidence="6">Extracellular membrane protein CFEM domain-containing protein</fullName>
    </recommendedName>
</protein>
<dbReference type="eggNOG" id="ENOG502S2Z9">
    <property type="taxonomic scope" value="Eukaryota"/>
</dbReference>
<evidence type="ECO:0000256" key="2">
    <source>
        <dbReference type="SAM" id="Phobius"/>
    </source>
</evidence>
<evidence type="ECO:0008006" key="6">
    <source>
        <dbReference type="Google" id="ProtNLM"/>
    </source>
</evidence>
<feature type="region of interest" description="Disordered" evidence="1">
    <location>
        <begin position="298"/>
        <end position="318"/>
    </location>
</feature>
<feature type="region of interest" description="Disordered" evidence="1">
    <location>
        <begin position="393"/>
        <end position="449"/>
    </location>
</feature>
<feature type="signal peptide" evidence="3">
    <location>
        <begin position="1"/>
        <end position="19"/>
    </location>
</feature>
<gene>
    <name evidence="4" type="ORF">UREG_04574</name>
</gene>
<feature type="region of interest" description="Disordered" evidence="1">
    <location>
        <begin position="461"/>
        <end position="585"/>
    </location>
</feature>
<dbReference type="Proteomes" id="UP000002058">
    <property type="component" value="Unassembled WGS sequence"/>
</dbReference>
<dbReference type="EMBL" id="CH476616">
    <property type="protein sequence ID" value="EEP79728.1"/>
    <property type="molecule type" value="Genomic_DNA"/>
</dbReference>
<feature type="chain" id="PRO_5002939367" description="Extracellular membrane protein CFEM domain-containing protein" evidence="3">
    <location>
        <begin position="20"/>
        <end position="670"/>
    </location>
</feature>
<evidence type="ECO:0000313" key="4">
    <source>
        <dbReference type="EMBL" id="EEP79728.1"/>
    </source>
</evidence>
<proteinExistence type="predicted"/>
<dbReference type="KEGG" id="ure:UREG_04574"/>
<evidence type="ECO:0000256" key="1">
    <source>
        <dbReference type="SAM" id="MobiDB-lite"/>
    </source>
</evidence>
<dbReference type="InParanoid" id="C4JPT1"/>
<dbReference type="VEuPathDB" id="FungiDB:UREG_04574"/>
<feature type="compositionally biased region" description="Low complexity" evidence="1">
    <location>
        <begin position="155"/>
        <end position="167"/>
    </location>
</feature>
<dbReference type="GeneID" id="8440772"/>